<dbReference type="STRING" id="2163413.A0A4P6XL75"/>
<name>A0A4P6XL75_9ASCO</name>
<dbReference type="InterPro" id="IPR057721">
    <property type="entry name" value="BCD1_alpha/beta"/>
</dbReference>
<dbReference type="CDD" id="cd23023">
    <property type="entry name" value="zf-HIT_BCD1"/>
    <property type="match status" value="1"/>
</dbReference>
<evidence type="ECO:0000256" key="1">
    <source>
        <dbReference type="ARBA" id="ARBA00022553"/>
    </source>
</evidence>
<evidence type="ECO:0000256" key="2">
    <source>
        <dbReference type="ARBA" id="ARBA00022723"/>
    </source>
</evidence>
<evidence type="ECO:0000313" key="11">
    <source>
        <dbReference type="Proteomes" id="UP000292447"/>
    </source>
</evidence>
<evidence type="ECO:0000256" key="8">
    <source>
        <dbReference type="SAM" id="MobiDB-lite"/>
    </source>
</evidence>
<sequence length="344" mass="38141">MSLEACSVCLEQDSKYTCPACESKTCSLECVKKHKLRTECTGQVDPTTFVPNKDLGANQALVNRDYNYLLNIERKVFLGKNDLKENAKQVFKRNFSQTKNVKRPRPNEPNNEDPRLGLVRKIFPHVTNTSIKRENTLIIHLPAGMSRSSQNKSGYDKKSSAFTWTVEWLPLESGEMKKSFISYRLKESTPLCDAVPLSVLARSLGKESLEKESLCFYLDNCVSTSAHQISLIPLSSSESLATALKDKIILEFPKIYVSSAPVLNADLSGYHGYGSGKAETSDDSSTTSSESELVSDSELDTEDSDSGQKSDEPPEEESSKAPLLEGQKKEEAVADIIEIVHLDK</sequence>
<keyword evidence="11" id="KW-1185">Reference proteome</keyword>
<keyword evidence="2" id="KW-0479">Metal-binding</keyword>
<dbReference type="Pfam" id="PF04438">
    <property type="entry name" value="zf-HIT"/>
    <property type="match status" value="1"/>
</dbReference>
<dbReference type="EMBL" id="CP034457">
    <property type="protein sequence ID" value="QBM86926.1"/>
    <property type="molecule type" value="Genomic_DNA"/>
</dbReference>
<dbReference type="GO" id="GO:0000463">
    <property type="term" value="P:maturation of LSU-rRNA from tricistronic rRNA transcript (SSU-rRNA, 5.8S rRNA, LSU-rRNA)"/>
    <property type="evidence" value="ECO:0007669"/>
    <property type="project" value="TreeGrafter"/>
</dbReference>
<reference evidence="11" key="1">
    <citation type="submission" date="2019-03" db="EMBL/GenBank/DDBJ databases">
        <title>Snf2 controls pulcherriminic acid biosynthesis and connects pigmentation and antifungal activity of the yeast Metschnikowia pulcherrima.</title>
        <authorList>
            <person name="Gore-Lloyd D."/>
            <person name="Sumann I."/>
            <person name="Brachmann A.O."/>
            <person name="Schneeberger K."/>
            <person name="Ortiz-Merino R.A."/>
            <person name="Moreno-Beltran M."/>
            <person name="Schlaefli M."/>
            <person name="Kirner P."/>
            <person name="Santos Kron A."/>
            <person name="Wolfe K.H."/>
            <person name="Piel J."/>
            <person name="Ahrens C.H."/>
            <person name="Henk D."/>
            <person name="Freimoser F.M."/>
        </authorList>
    </citation>
    <scope>NUCLEOTIDE SEQUENCE [LARGE SCALE GENOMIC DNA]</scope>
    <source>
        <strain evidence="11">APC 1.2</strain>
    </source>
</reference>
<dbReference type="GO" id="GO:0070761">
    <property type="term" value="C:pre-snoRNP complex"/>
    <property type="evidence" value="ECO:0007669"/>
    <property type="project" value="TreeGrafter"/>
</dbReference>
<feature type="compositionally biased region" description="Low complexity" evidence="8">
    <location>
        <begin position="283"/>
        <end position="292"/>
    </location>
</feature>
<dbReference type="Pfam" id="PF25790">
    <property type="entry name" value="BCD1"/>
    <property type="match status" value="1"/>
</dbReference>
<evidence type="ECO:0000259" key="9">
    <source>
        <dbReference type="PROSITE" id="PS51083"/>
    </source>
</evidence>
<proteinExistence type="inferred from homology"/>
<keyword evidence="3 7" id="KW-0863">Zinc-finger</keyword>
<evidence type="ECO:0000313" key="10">
    <source>
        <dbReference type="EMBL" id="QBM86926.1"/>
    </source>
</evidence>
<accession>A0A4P6XL75</accession>
<comment type="similarity">
    <text evidence="6">Belongs to the BCD1 family.</text>
</comment>
<evidence type="ECO:0000256" key="5">
    <source>
        <dbReference type="ARBA" id="ARBA00049598"/>
    </source>
</evidence>
<evidence type="ECO:0000256" key="6">
    <source>
        <dbReference type="ARBA" id="ARBA00049654"/>
    </source>
</evidence>
<feature type="region of interest" description="Disordered" evidence="8">
    <location>
        <begin position="96"/>
        <end position="115"/>
    </location>
</feature>
<evidence type="ECO:0000256" key="7">
    <source>
        <dbReference type="PROSITE-ProRule" id="PRU00453"/>
    </source>
</evidence>
<dbReference type="PROSITE" id="PS51083">
    <property type="entry name" value="ZF_HIT"/>
    <property type="match status" value="1"/>
</dbReference>
<dbReference type="GO" id="GO:0008270">
    <property type="term" value="F:zinc ion binding"/>
    <property type="evidence" value="ECO:0007669"/>
    <property type="project" value="UniProtKB-UniRule"/>
</dbReference>
<evidence type="ECO:0000256" key="3">
    <source>
        <dbReference type="ARBA" id="ARBA00022771"/>
    </source>
</evidence>
<gene>
    <name evidence="10" type="primary">MPUL0B01170</name>
    <name evidence="10" type="ORF">METSCH_B01170</name>
</gene>
<dbReference type="Proteomes" id="UP000292447">
    <property type="component" value="Chromosome II"/>
</dbReference>
<dbReference type="SUPFAM" id="SSF144232">
    <property type="entry name" value="HIT/MYND zinc finger-like"/>
    <property type="match status" value="1"/>
</dbReference>
<evidence type="ECO:0000256" key="4">
    <source>
        <dbReference type="ARBA" id="ARBA00022833"/>
    </source>
</evidence>
<dbReference type="PANTHER" id="PTHR13483:SF3">
    <property type="entry name" value="BOX C_D SNORNA PROTEIN 1"/>
    <property type="match status" value="1"/>
</dbReference>
<dbReference type="InterPro" id="IPR007529">
    <property type="entry name" value="Znf_HIT"/>
</dbReference>
<dbReference type="PANTHER" id="PTHR13483">
    <property type="entry name" value="BOX C_D SNORNA PROTEIN 1-RELATED"/>
    <property type="match status" value="1"/>
</dbReference>
<dbReference type="Gene3D" id="3.30.60.190">
    <property type="match status" value="1"/>
</dbReference>
<keyword evidence="1" id="KW-0597">Phosphoprotein</keyword>
<feature type="domain" description="HIT-type" evidence="9">
    <location>
        <begin position="6"/>
        <end position="40"/>
    </location>
</feature>
<organism evidence="10 11">
    <name type="scientific">Metschnikowia aff. pulcherrima</name>
    <dbReference type="NCBI Taxonomy" id="2163413"/>
    <lineage>
        <taxon>Eukaryota</taxon>
        <taxon>Fungi</taxon>
        <taxon>Dikarya</taxon>
        <taxon>Ascomycota</taxon>
        <taxon>Saccharomycotina</taxon>
        <taxon>Pichiomycetes</taxon>
        <taxon>Metschnikowiaceae</taxon>
        <taxon>Metschnikowia</taxon>
    </lineage>
</organism>
<comment type="function">
    <text evidence="5">Required for box C/D snoRNAs accumulation involved in snoRNA processing, snoRNA transport to the nucleolus and ribosome biogenesis.</text>
</comment>
<feature type="region of interest" description="Disordered" evidence="8">
    <location>
        <begin position="274"/>
        <end position="329"/>
    </location>
</feature>
<dbReference type="GO" id="GO:0048254">
    <property type="term" value="P:snoRNA localization"/>
    <property type="evidence" value="ECO:0007669"/>
    <property type="project" value="TreeGrafter"/>
</dbReference>
<dbReference type="InterPro" id="IPR051639">
    <property type="entry name" value="BCD1"/>
</dbReference>
<protein>
    <submittedName>
        <fullName evidence="10">HIT zinc finger</fullName>
    </submittedName>
</protein>
<dbReference type="GO" id="GO:0005634">
    <property type="term" value="C:nucleus"/>
    <property type="evidence" value="ECO:0007669"/>
    <property type="project" value="TreeGrafter"/>
</dbReference>
<feature type="compositionally biased region" description="Acidic residues" evidence="8">
    <location>
        <begin position="293"/>
        <end position="305"/>
    </location>
</feature>
<dbReference type="GO" id="GO:0000492">
    <property type="term" value="P:box C/D snoRNP assembly"/>
    <property type="evidence" value="ECO:0007669"/>
    <property type="project" value="TreeGrafter"/>
</dbReference>
<dbReference type="AlphaFoldDB" id="A0A4P6XL75"/>
<keyword evidence="4" id="KW-0862">Zinc</keyword>